<keyword evidence="4" id="KW-0456">Lyase</keyword>
<dbReference type="PANTHER" id="PTHR33337:SF40">
    <property type="entry name" value="CENP-V_GFA DOMAIN-CONTAINING PROTEIN-RELATED"/>
    <property type="match status" value="1"/>
</dbReference>
<proteinExistence type="inferred from homology"/>
<keyword evidence="2" id="KW-0479">Metal-binding</keyword>
<dbReference type="Pfam" id="PF04828">
    <property type="entry name" value="GFA"/>
    <property type="match status" value="1"/>
</dbReference>
<comment type="similarity">
    <text evidence="1">Belongs to the Gfa family.</text>
</comment>
<evidence type="ECO:0000259" key="5">
    <source>
        <dbReference type="PROSITE" id="PS51891"/>
    </source>
</evidence>
<dbReference type="SUPFAM" id="SSF51316">
    <property type="entry name" value="Mss4-like"/>
    <property type="match status" value="1"/>
</dbReference>
<evidence type="ECO:0000256" key="4">
    <source>
        <dbReference type="ARBA" id="ARBA00023239"/>
    </source>
</evidence>
<reference evidence="6 7" key="1">
    <citation type="journal article" date="2024" name="Commun. Biol.">
        <title>Comparative genomic analysis of thermophilic fungi reveals convergent evolutionary adaptations and gene losses.</title>
        <authorList>
            <person name="Steindorff A.S."/>
            <person name="Aguilar-Pontes M.V."/>
            <person name="Robinson A.J."/>
            <person name="Andreopoulos B."/>
            <person name="LaButti K."/>
            <person name="Kuo A."/>
            <person name="Mondo S."/>
            <person name="Riley R."/>
            <person name="Otillar R."/>
            <person name="Haridas S."/>
            <person name="Lipzen A."/>
            <person name="Grimwood J."/>
            <person name="Schmutz J."/>
            <person name="Clum A."/>
            <person name="Reid I.D."/>
            <person name="Moisan M.C."/>
            <person name="Butler G."/>
            <person name="Nguyen T.T.M."/>
            <person name="Dewar K."/>
            <person name="Conant G."/>
            <person name="Drula E."/>
            <person name="Henrissat B."/>
            <person name="Hansel C."/>
            <person name="Singer S."/>
            <person name="Hutchinson M.I."/>
            <person name="de Vries R.P."/>
            <person name="Natvig D.O."/>
            <person name="Powell A.J."/>
            <person name="Tsang A."/>
            <person name="Grigoriev I.V."/>
        </authorList>
    </citation>
    <scope>NUCLEOTIDE SEQUENCE [LARGE SCALE GENOMIC DNA]</scope>
    <source>
        <strain evidence="6 7">CBS 494.80</strain>
    </source>
</reference>
<dbReference type="Proteomes" id="UP001595075">
    <property type="component" value="Unassembled WGS sequence"/>
</dbReference>
<dbReference type="InterPro" id="IPR011057">
    <property type="entry name" value="Mss4-like_sf"/>
</dbReference>
<gene>
    <name evidence="6" type="ORF">VTL71DRAFT_10680</name>
</gene>
<organism evidence="6 7">
    <name type="scientific">Oculimacula yallundae</name>
    <dbReference type="NCBI Taxonomy" id="86028"/>
    <lineage>
        <taxon>Eukaryota</taxon>
        <taxon>Fungi</taxon>
        <taxon>Dikarya</taxon>
        <taxon>Ascomycota</taxon>
        <taxon>Pezizomycotina</taxon>
        <taxon>Leotiomycetes</taxon>
        <taxon>Helotiales</taxon>
        <taxon>Ploettnerulaceae</taxon>
        <taxon>Oculimacula</taxon>
    </lineage>
</organism>
<dbReference type="PROSITE" id="PS51891">
    <property type="entry name" value="CENP_V_GFA"/>
    <property type="match status" value="1"/>
</dbReference>
<evidence type="ECO:0000256" key="1">
    <source>
        <dbReference type="ARBA" id="ARBA00005495"/>
    </source>
</evidence>
<name>A0ABR4CV69_9HELO</name>
<feature type="domain" description="CENP-V/GFA" evidence="5">
    <location>
        <begin position="13"/>
        <end position="134"/>
    </location>
</feature>
<dbReference type="InterPro" id="IPR006913">
    <property type="entry name" value="CENP-V/GFA"/>
</dbReference>
<evidence type="ECO:0000313" key="6">
    <source>
        <dbReference type="EMBL" id="KAL2073356.1"/>
    </source>
</evidence>
<protein>
    <recommendedName>
        <fullName evidence="5">CENP-V/GFA domain-containing protein</fullName>
    </recommendedName>
</protein>
<comment type="caution">
    <text evidence="6">The sequence shown here is derived from an EMBL/GenBank/DDBJ whole genome shotgun (WGS) entry which is preliminary data.</text>
</comment>
<evidence type="ECO:0000313" key="7">
    <source>
        <dbReference type="Proteomes" id="UP001595075"/>
    </source>
</evidence>
<keyword evidence="7" id="KW-1185">Reference proteome</keyword>
<accession>A0ABR4CV69</accession>
<evidence type="ECO:0000256" key="3">
    <source>
        <dbReference type="ARBA" id="ARBA00022833"/>
    </source>
</evidence>
<evidence type="ECO:0000256" key="2">
    <source>
        <dbReference type="ARBA" id="ARBA00022723"/>
    </source>
</evidence>
<keyword evidence="3" id="KW-0862">Zinc</keyword>
<dbReference type="Gene3D" id="3.90.1590.10">
    <property type="entry name" value="glutathione-dependent formaldehyde- activating enzyme (gfa)"/>
    <property type="match status" value="1"/>
</dbReference>
<sequence length="170" mass="18370">MSISSESTIRPALTGSCKCGKVTYSSSFFPTGLTNCHCKTCRKVSGAPYLTFAGFPVSAITYGSDVSSLTRTTYSELGERTHCSSCGTPISMQYKCDPDSISITAGSIDEESLKGPLPKVSQELFLSEKASWFDVPGDEKGQCPKYEKFSVNFQRQLDAWKKVLSSPGLG</sequence>
<dbReference type="EMBL" id="JAZHXI010000003">
    <property type="protein sequence ID" value="KAL2073356.1"/>
    <property type="molecule type" value="Genomic_DNA"/>
</dbReference>
<dbReference type="PANTHER" id="PTHR33337">
    <property type="entry name" value="GFA DOMAIN-CONTAINING PROTEIN"/>
    <property type="match status" value="1"/>
</dbReference>